<name>A0A7H8TIL5_STRCX</name>
<dbReference type="InterPro" id="IPR011030">
    <property type="entry name" value="Lipovitellin_superhlx_dom"/>
</dbReference>
<accession>A0A7H8TIL5</accession>
<reference evidence="1 2" key="1">
    <citation type="submission" date="2020-06" db="EMBL/GenBank/DDBJ databases">
        <title>Genome mining for natural products.</title>
        <authorList>
            <person name="Zhang B."/>
            <person name="Shi J."/>
            <person name="Ge H."/>
        </authorList>
    </citation>
    <scope>NUCLEOTIDE SEQUENCE [LARGE SCALE GENOMIC DNA]</scope>
    <source>
        <strain evidence="1 2">NA02069</strain>
    </source>
</reference>
<dbReference type="SUPFAM" id="SSF48431">
    <property type="entry name" value="Lipovitellin-phosvitin complex, superhelical domain"/>
    <property type="match status" value="1"/>
</dbReference>
<proteinExistence type="predicted"/>
<dbReference type="AlphaFoldDB" id="A0A7H8TIL5"/>
<dbReference type="Proteomes" id="UP000509418">
    <property type="component" value="Chromosome"/>
</dbReference>
<gene>
    <name evidence="1" type="ORF">HUT05_42095</name>
</gene>
<dbReference type="RefSeq" id="WP_176578141.1">
    <property type="nucleotide sequence ID" value="NZ_CBDRGH010000005.1"/>
</dbReference>
<evidence type="ECO:0000313" key="2">
    <source>
        <dbReference type="Proteomes" id="UP000509418"/>
    </source>
</evidence>
<evidence type="ECO:0000313" key="1">
    <source>
        <dbReference type="EMBL" id="QKZ23381.1"/>
    </source>
</evidence>
<dbReference type="EMBL" id="CP056041">
    <property type="protein sequence ID" value="QKZ23381.1"/>
    <property type="molecule type" value="Genomic_DNA"/>
</dbReference>
<sequence>MSNVSRVAMERGWKKIGETEKKSFKKKALHIAWEMSPGVELSYLSDSKERTAYMLITSRSTSDLDSYVAQLVDADLDFITPDELLERVASENSPKGKGLALIRSGIGAPENPTQPYVRAFFGAMRDPSPTVRLSGITAMGYAEWPEFLELLDAVALEDDDKEVKAHARSMASAFRKVARGEE</sequence>
<keyword evidence="2" id="KW-1185">Reference proteome</keyword>
<organism evidence="1 2">
    <name type="scientific">Streptomyces chartreusis</name>
    <dbReference type="NCBI Taxonomy" id="1969"/>
    <lineage>
        <taxon>Bacteria</taxon>
        <taxon>Bacillati</taxon>
        <taxon>Actinomycetota</taxon>
        <taxon>Actinomycetes</taxon>
        <taxon>Kitasatosporales</taxon>
        <taxon>Streptomycetaceae</taxon>
        <taxon>Streptomyces</taxon>
    </lineage>
</organism>
<protein>
    <submittedName>
        <fullName evidence="1">HEAT repeat domain-containing protein</fullName>
    </submittedName>
</protein>